<proteinExistence type="predicted"/>
<dbReference type="RefSeq" id="WP_211938118.1">
    <property type="nucleotide sequence ID" value="NZ_CP073078.1"/>
</dbReference>
<organism evidence="1 2">
    <name type="scientific">Phenylobacterium montanum</name>
    <dbReference type="NCBI Taxonomy" id="2823693"/>
    <lineage>
        <taxon>Bacteria</taxon>
        <taxon>Pseudomonadati</taxon>
        <taxon>Pseudomonadota</taxon>
        <taxon>Alphaproteobacteria</taxon>
        <taxon>Caulobacterales</taxon>
        <taxon>Caulobacteraceae</taxon>
        <taxon>Phenylobacterium</taxon>
    </lineage>
</organism>
<gene>
    <name evidence="1" type="ORF">KCG34_24050</name>
</gene>
<dbReference type="EMBL" id="CP073078">
    <property type="protein sequence ID" value="QUD88067.1"/>
    <property type="molecule type" value="Genomic_DNA"/>
</dbReference>
<dbReference type="Proteomes" id="UP000676409">
    <property type="component" value="Chromosome"/>
</dbReference>
<evidence type="ECO:0000313" key="1">
    <source>
        <dbReference type="EMBL" id="QUD88067.1"/>
    </source>
</evidence>
<reference evidence="1" key="1">
    <citation type="submission" date="2021-04" db="EMBL/GenBank/DDBJ databases">
        <title>The complete genome sequence of Caulobacter sp. S6.</title>
        <authorList>
            <person name="Tang Y."/>
            <person name="Ouyang W."/>
            <person name="Liu Q."/>
            <person name="Huang B."/>
            <person name="Guo Z."/>
            <person name="Lei P."/>
        </authorList>
    </citation>
    <scope>NUCLEOTIDE SEQUENCE</scope>
    <source>
        <strain evidence="1">S6</strain>
    </source>
</reference>
<keyword evidence="2" id="KW-1185">Reference proteome</keyword>
<evidence type="ECO:0000313" key="2">
    <source>
        <dbReference type="Proteomes" id="UP000676409"/>
    </source>
</evidence>
<protein>
    <submittedName>
        <fullName evidence="1">Uncharacterized protein</fullName>
    </submittedName>
</protein>
<dbReference type="KEGG" id="caul:KCG34_24050"/>
<sequence length="47" mass="4908">MIESLVTVVASAVVLMAAFVIASRIIPDEYDPAPARSPARTVEPPVG</sequence>
<accession>A0A975IUL0</accession>
<dbReference type="AlphaFoldDB" id="A0A975IUL0"/>
<name>A0A975IUL0_9CAUL</name>